<feature type="region of interest" description="Disordered" evidence="1">
    <location>
        <begin position="336"/>
        <end position="356"/>
    </location>
</feature>
<dbReference type="PANTHER" id="PTHR34689">
    <property type="entry name" value="NUCLEIC ACID-BINDING PROTEIN"/>
    <property type="match status" value="1"/>
</dbReference>
<dbReference type="ExpressionAtlas" id="A0A2K3DXE1">
    <property type="expression patterns" value="baseline and differential"/>
</dbReference>
<keyword evidence="3" id="KW-1185">Reference proteome</keyword>
<feature type="compositionally biased region" description="Basic residues" evidence="1">
    <location>
        <begin position="142"/>
        <end position="173"/>
    </location>
</feature>
<dbReference type="EMBL" id="CM008964">
    <property type="protein sequence ID" value="PNW85203.1"/>
    <property type="molecule type" value="Genomic_DNA"/>
</dbReference>
<dbReference type="STRING" id="3055.A0A2K3DXE1"/>
<dbReference type="GeneID" id="5728855"/>
<dbReference type="RefSeq" id="XP_001703272.2">
    <property type="nucleotide sequence ID" value="XM_001703220.2"/>
</dbReference>
<dbReference type="KEGG" id="cre:CHLRE_03g176050v5"/>
<feature type="region of interest" description="Disordered" evidence="1">
    <location>
        <begin position="267"/>
        <end position="295"/>
    </location>
</feature>
<dbReference type="InParanoid" id="A0A2K3DXE1"/>
<name>A0A2K3DXE1_CHLRE</name>
<feature type="compositionally biased region" description="Basic and acidic residues" evidence="1">
    <location>
        <begin position="271"/>
        <end position="295"/>
    </location>
</feature>
<accession>A0A2K3DXE1</accession>
<dbReference type="Gramene" id="PNW85203">
    <property type="protein sequence ID" value="PNW85203"/>
    <property type="gene ID" value="CHLRE_03g176050v5"/>
</dbReference>
<evidence type="ECO:0000256" key="1">
    <source>
        <dbReference type="SAM" id="MobiDB-lite"/>
    </source>
</evidence>
<evidence type="ECO:0000313" key="2">
    <source>
        <dbReference type="EMBL" id="PNW85203.1"/>
    </source>
</evidence>
<proteinExistence type="predicted"/>
<dbReference type="OMA" id="WVEITHR"/>
<evidence type="ECO:0000313" key="3">
    <source>
        <dbReference type="Proteomes" id="UP000006906"/>
    </source>
</evidence>
<dbReference type="PaxDb" id="3055-EDP05954"/>
<sequence>MAAAVGSNALGIDANNFYTRGAAGQTDNVGKSMVQQHAERMAQEKEQNALQKLAVLLPQLGFFARLMALQETSWDVDRALTLLRRFVAENDLQLKAIHKKRKKVQREIEKEQEPSSSGGSGSDDDDSGSGSGSGSDSEGGERKKRRRDKDRKRSSSGKKKRSKDSDKKKKKRSKDKDRGKATVKTLTHSEDFGKYGIIREADSYAKRNEFILWALEVKKTDVENLGKFEERDLFKDYMEDYNTGTLPHRKYYDLEAYERARAAKAAAKGAKLGDKGGRKALNDEEALRQQREEERRKLAAERMVDAYREIKYSDKGQDMREQEMLRAQMALAYKTGDVDKAHRLQSRLQPDELKKK</sequence>
<dbReference type="AlphaFoldDB" id="A0A2K3DXE1"/>
<reference evidence="2 3" key="1">
    <citation type="journal article" date="2007" name="Science">
        <title>The Chlamydomonas genome reveals the evolution of key animal and plant functions.</title>
        <authorList>
            <person name="Merchant S.S."/>
            <person name="Prochnik S.E."/>
            <person name="Vallon O."/>
            <person name="Harris E.H."/>
            <person name="Karpowicz S.J."/>
            <person name="Witman G.B."/>
            <person name="Terry A."/>
            <person name="Salamov A."/>
            <person name="Fritz-Laylin L.K."/>
            <person name="Marechal-Drouard L."/>
            <person name="Marshall W.F."/>
            <person name="Qu L.H."/>
            <person name="Nelson D.R."/>
            <person name="Sanderfoot A.A."/>
            <person name="Spalding M.H."/>
            <person name="Kapitonov V.V."/>
            <person name="Ren Q."/>
            <person name="Ferris P."/>
            <person name="Lindquist E."/>
            <person name="Shapiro H."/>
            <person name="Lucas S.M."/>
            <person name="Grimwood J."/>
            <person name="Schmutz J."/>
            <person name="Cardol P."/>
            <person name="Cerutti H."/>
            <person name="Chanfreau G."/>
            <person name="Chen C.L."/>
            <person name="Cognat V."/>
            <person name="Croft M.T."/>
            <person name="Dent R."/>
            <person name="Dutcher S."/>
            <person name="Fernandez E."/>
            <person name="Fukuzawa H."/>
            <person name="Gonzalez-Ballester D."/>
            <person name="Gonzalez-Halphen D."/>
            <person name="Hallmann A."/>
            <person name="Hanikenne M."/>
            <person name="Hippler M."/>
            <person name="Inwood W."/>
            <person name="Jabbari K."/>
            <person name="Kalanon M."/>
            <person name="Kuras R."/>
            <person name="Lefebvre P.A."/>
            <person name="Lemaire S.D."/>
            <person name="Lobanov A.V."/>
            <person name="Lohr M."/>
            <person name="Manuell A."/>
            <person name="Meier I."/>
            <person name="Mets L."/>
            <person name="Mittag M."/>
            <person name="Mittelmeier T."/>
            <person name="Moroney J.V."/>
            <person name="Moseley J."/>
            <person name="Napoli C."/>
            <person name="Nedelcu A.M."/>
            <person name="Niyogi K."/>
            <person name="Novoselov S.V."/>
            <person name="Paulsen I.T."/>
            <person name="Pazour G."/>
            <person name="Purton S."/>
            <person name="Ral J.P."/>
            <person name="Riano-Pachon D.M."/>
            <person name="Riekhof W."/>
            <person name="Rymarquis L."/>
            <person name="Schroda M."/>
            <person name="Stern D."/>
            <person name="Umen J."/>
            <person name="Willows R."/>
            <person name="Wilson N."/>
            <person name="Zimmer S.L."/>
            <person name="Allmer J."/>
            <person name="Balk J."/>
            <person name="Bisova K."/>
            <person name="Chen C.J."/>
            <person name="Elias M."/>
            <person name="Gendler K."/>
            <person name="Hauser C."/>
            <person name="Lamb M.R."/>
            <person name="Ledford H."/>
            <person name="Long J.C."/>
            <person name="Minagawa J."/>
            <person name="Page M.D."/>
            <person name="Pan J."/>
            <person name="Pootakham W."/>
            <person name="Roje S."/>
            <person name="Rose A."/>
            <person name="Stahlberg E."/>
            <person name="Terauchi A.M."/>
            <person name="Yang P."/>
            <person name="Ball S."/>
            <person name="Bowler C."/>
            <person name="Dieckmann C.L."/>
            <person name="Gladyshev V.N."/>
            <person name="Green P."/>
            <person name="Jorgensen R."/>
            <person name="Mayfield S."/>
            <person name="Mueller-Roeber B."/>
            <person name="Rajamani S."/>
            <person name="Sayre R.T."/>
            <person name="Brokstein P."/>
            <person name="Dubchak I."/>
            <person name="Goodstein D."/>
            <person name="Hornick L."/>
            <person name="Huang Y.W."/>
            <person name="Jhaveri J."/>
            <person name="Luo Y."/>
            <person name="Martinez D."/>
            <person name="Ngau W.C."/>
            <person name="Otillar B."/>
            <person name="Poliakov A."/>
            <person name="Porter A."/>
            <person name="Szajkowski L."/>
            <person name="Werner G."/>
            <person name="Zhou K."/>
            <person name="Grigoriev I.V."/>
            <person name="Rokhsar D.S."/>
            <person name="Grossman A.R."/>
        </authorList>
    </citation>
    <scope>NUCLEOTIDE SEQUENCE [LARGE SCALE GENOMIC DNA]</scope>
    <source>
        <strain evidence="3">CC-503</strain>
    </source>
</reference>
<dbReference type="OrthoDB" id="2538345at2759"/>
<feature type="region of interest" description="Disordered" evidence="1">
    <location>
        <begin position="99"/>
        <end position="183"/>
    </location>
</feature>
<protein>
    <submittedName>
        <fullName evidence="2">Uncharacterized protein</fullName>
    </submittedName>
</protein>
<organism evidence="2 3">
    <name type="scientific">Chlamydomonas reinhardtii</name>
    <name type="common">Chlamydomonas smithii</name>
    <dbReference type="NCBI Taxonomy" id="3055"/>
    <lineage>
        <taxon>Eukaryota</taxon>
        <taxon>Viridiplantae</taxon>
        <taxon>Chlorophyta</taxon>
        <taxon>core chlorophytes</taxon>
        <taxon>Chlorophyceae</taxon>
        <taxon>CS clade</taxon>
        <taxon>Chlamydomonadales</taxon>
        <taxon>Chlamydomonadaceae</taxon>
        <taxon>Chlamydomonas</taxon>
    </lineage>
</organism>
<dbReference type="Proteomes" id="UP000006906">
    <property type="component" value="Chromosome 3"/>
</dbReference>
<dbReference type="PANTHER" id="PTHR34689:SF1">
    <property type="entry name" value="NUCLEIC ACID-BINDING PROTEIN"/>
    <property type="match status" value="1"/>
</dbReference>
<gene>
    <name evidence="2" type="ORF">CHLRE_03g176050v5</name>
</gene>